<gene>
    <name evidence="2" type="ORF">EYF80_025704</name>
</gene>
<evidence type="ECO:0000313" key="3">
    <source>
        <dbReference type="Proteomes" id="UP000314294"/>
    </source>
</evidence>
<keyword evidence="3" id="KW-1185">Reference proteome</keyword>
<evidence type="ECO:0000313" key="2">
    <source>
        <dbReference type="EMBL" id="TNN64086.1"/>
    </source>
</evidence>
<dbReference type="AlphaFoldDB" id="A0A4Z2HEE2"/>
<name>A0A4Z2HEE2_9TELE</name>
<dbReference type="Proteomes" id="UP000314294">
    <property type="component" value="Unassembled WGS sequence"/>
</dbReference>
<feature type="compositionally biased region" description="Basic and acidic residues" evidence="1">
    <location>
        <begin position="109"/>
        <end position="141"/>
    </location>
</feature>
<comment type="caution">
    <text evidence="2">The sequence shown here is derived from an EMBL/GenBank/DDBJ whole genome shotgun (WGS) entry which is preliminary data.</text>
</comment>
<evidence type="ECO:0000256" key="1">
    <source>
        <dbReference type="SAM" id="MobiDB-lite"/>
    </source>
</evidence>
<sequence length="207" mass="22645">MGGPVGLASKVHPAALTTRPGSCKVKTERRRKQDMLLQPPELPAAISPSAPEIQDLEKKKSNILHALSPVMQRQPYNEDGGLVVKSSAVHMNRLLQNFAMKTGDEEVTEDARGLGEGIERESEKQRKKKEEEQENDGRGDGETSSDLTRLRQPVSAGLQPSLSPPLFRLSRLGEDLPRGGKMEGEEDCAHMLLATSACGLDDRVQEI</sequence>
<organism evidence="2 3">
    <name type="scientific">Liparis tanakae</name>
    <name type="common">Tanaka's snailfish</name>
    <dbReference type="NCBI Taxonomy" id="230148"/>
    <lineage>
        <taxon>Eukaryota</taxon>
        <taxon>Metazoa</taxon>
        <taxon>Chordata</taxon>
        <taxon>Craniata</taxon>
        <taxon>Vertebrata</taxon>
        <taxon>Euteleostomi</taxon>
        <taxon>Actinopterygii</taxon>
        <taxon>Neopterygii</taxon>
        <taxon>Teleostei</taxon>
        <taxon>Neoteleostei</taxon>
        <taxon>Acanthomorphata</taxon>
        <taxon>Eupercaria</taxon>
        <taxon>Perciformes</taxon>
        <taxon>Cottioidei</taxon>
        <taxon>Cottales</taxon>
        <taxon>Liparidae</taxon>
        <taxon>Liparis</taxon>
    </lineage>
</organism>
<feature type="compositionally biased region" description="Low complexity" evidence="1">
    <location>
        <begin position="158"/>
        <end position="170"/>
    </location>
</feature>
<feature type="region of interest" description="Disordered" evidence="1">
    <location>
        <begin position="105"/>
        <end position="183"/>
    </location>
</feature>
<feature type="compositionally biased region" description="Basic and acidic residues" evidence="1">
    <location>
        <begin position="171"/>
        <end position="183"/>
    </location>
</feature>
<accession>A0A4Z2HEE2</accession>
<proteinExistence type="predicted"/>
<dbReference type="EMBL" id="SRLO01000259">
    <property type="protein sequence ID" value="TNN64086.1"/>
    <property type="molecule type" value="Genomic_DNA"/>
</dbReference>
<protein>
    <submittedName>
        <fullName evidence="2">Uncharacterized protein</fullName>
    </submittedName>
</protein>
<reference evidence="2 3" key="1">
    <citation type="submission" date="2019-03" db="EMBL/GenBank/DDBJ databases">
        <title>First draft genome of Liparis tanakae, snailfish: a comprehensive survey of snailfish specific genes.</title>
        <authorList>
            <person name="Kim W."/>
            <person name="Song I."/>
            <person name="Jeong J.-H."/>
            <person name="Kim D."/>
            <person name="Kim S."/>
            <person name="Ryu S."/>
            <person name="Song J.Y."/>
            <person name="Lee S.K."/>
        </authorList>
    </citation>
    <scope>NUCLEOTIDE SEQUENCE [LARGE SCALE GENOMIC DNA]</scope>
    <source>
        <tissue evidence="2">Muscle</tissue>
    </source>
</reference>